<dbReference type="InterPro" id="IPR044862">
    <property type="entry name" value="Pro_4_hyd_alph_FE2OG_OXY"/>
</dbReference>
<dbReference type="EMBL" id="JAVFKD010000014">
    <property type="protein sequence ID" value="KAK5989672.1"/>
    <property type="molecule type" value="Genomic_DNA"/>
</dbReference>
<keyword evidence="1" id="KW-0479">Metal-binding</keyword>
<keyword evidence="1" id="KW-0408">Iron</keyword>
<sequence>MSSAYEEMQARLEEIRWPRGTLVPPSIIPIPALDEGSTTLLANVRSALVDRANKDVFAIGGKISVHPVTIRWNGRDDDWDRGRRVMLPVNQGDETSKMAFEQLVKDCQPATFGRGSEEVLDEGYRKAGKLDGAGFSTNFNPYEHGVIDAITQALIQTTHAKDNIWGVRAELYKLNVYSGPSGRFKSHVDTPRSDRQMGSLVVCFPHPHQGGQLAVRHAGKEVSFDWSSDASSAIHWAAFFSDCEHEVLEVTEGHRITLAYNLFWIPYGPASMADGLDVMDQQSLHFFEALKQFLTDPKFRAKGRKVGFTCTHAYPHTAQSSLEHLHLTLKGIDMVVFQALKRILGDARVTAVIDMQKYEESLEYGLRDFPKNAPEVLDQTSNTVFTKTLVAPVCYEGGNYEDGYPHPETVFKYTRVPIAKSGPRRRPYELREDYFFTTDNVTWLNHAPNEETAKELSIAYITYGNEPGIGSYYSSAVIMADLSPPEQPIAVPVLRSNN</sequence>
<dbReference type="PANTHER" id="PTHR33099">
    <property type="entry name" value="FE2OG DIOXYGENASE DOMAIN-CONTAINING PROTEIN"/>
    <property type="match status" value="1"/>
</dbReference>
<keyword evidence="1" id="KW-0560">Oxidoreductase</keyword>
<comment type="caution">
    <text evidence="3">The sequence shown here is derived from an EMBL/GenBank/DDBJ whole genome shotgun (WGS) entry which is preliminary data.</text>
</comment>
<dbReference type="PROSITE" id="PS51471">
    <property type="entry name" value="FE2OG_OXY"/>
    <property type="match status" value="1"/>
</dbReference>
<keyword evidence="4" id="KW-1185">Reference proteome</keyword>
<comment type="similarity">
    <text evidence="1">Belongs to the iron/ascorbate-dependent oxidoreductase family.</text>
</comment>
<evidence type="ECO:0000256" key="1">
    <source>
        <dbReference type="RuleBase" id="RU003682"/>
    </source>
</evidence>
<dbReference type="Pfam" id="PF13640">
    <property type="entry name" value="2OG-FeII_Oxy_3"/>
    <property type="match status" value="1"/>
</dbReference>
<evidence type="ECO:0000259" key="2">
    <source>
        <dbReference type="PROSITE" id="PS51471"/>
    </source>
</evidence>
<gene>
    <name evidence="3" type="ORF">PT974_07927</name>
</gene>
<reference evidence="3 4" key="1">
    <citation type="submission" date="2024-01" db="EMBL/GenBank/DDBJ databases">
        <title>Complete genome of Cladobotryum mycophilum ATHUM6906.</title>
        <authorList>
            <person name="Christinaki A.C."/>
            <person name="Myridakis A.I."/>
            <person name="Kouvelis V.N."/>
        </authorList>
    </citation>
    <scope>NUCLEOTIDE SEQUENCE [LARGE SCALE GENOMIC DNA]</scope>
    <source>
        <strain evidence="3 4">ATHUM6906</strain>
    </source>
</reference>
<dbReference type="PANTHER" id="PTHR33099:SF7">
    <property type="entry name" value="MYND-TYPE DOMAIN-CONTAINING PROTEIN"/>
    <property type="match status" value="1"/>
</dbReference>
<evidence type="ECO:0000313" key="4">
    <source>
        <dbReference type="Proteomes" id="UP001338125"/>
    </source>
</evidence>
<dbReference type="InterPro" id="IPR005123">
    <property type="entry name" value="Oxoglu/Fe-dep_dioxygenase_dom"/>
</dbReference>
<protein>
    <recommendedName>
        <fullName evidence="2">Fe2OG dioxygenase domain-containing protein</fullName>
    </recommendedName>
</protein>
<organism evidence="3 4">
    <name type="scientific">Cladobotryum mycophilum</name>
    <dbReference type="NCBI Taxonomy" id="491253"/>
    <lineage>
        <taxon>Eukaryota</taxon>
        <taxon>Fungi</taxon>
        <taxon>Dikarya</taxon>
        <taxon>Ascomycota</taxon>
        <taxon>Pezizomycotina</taxon>
        <taxon>Sordariomycetes</taxon>
        <taxon>Hypocreomycetidae</taxon>
        <taxon>Hypocreales</taxon>
        <taxon>Hypocreaceae</taxon>
        <taxon>Cladobotryum</taxon>
    </lineage>
</organism>
<dbReference type="Proteomes" id="UP001338125">
    <property type="component" value="Unassembled WGS sequence"/>
</dbReference>
<proteinExistence type="inferred from homology"/>
<feature type="domain" description="Fe2OG dioxygenase" evidence="2">
    <location>
        <begin position="168"/>
        <end position="266"/>
    </location>
</feature>
<dbReference type="Gene3D" id="2.60.120.620">
    <property type="entry name" value="q2cbj1_9rhob like domain"/>
    <property type="match status" value="1"/>
</dbReference>
<accession>A0ABR0SCV7</accession>
<name>A0ABR0SCV7_9HYPO</name>
<evidence type="ECO:0000313" key="3">
    <source>
        <dbReference type="EMBL" id="KAK5989672.1"/>
    </source>
</evidence>